<dbReference type="PANTHER" id="PTHR35848">
    <property type="entry name" value="OXALATE-BINDING PROTEIN"/>
    <property type="match status" value="1"/>
</dbReference>
<dbReference type="InterPro" id="IPR006045">
    <property type="entry name" value="Cupin_1"/>
</dbReference>
<comment type="caution">
    <text evidence="4">The sequence shown here is derived from an EMBL/GenBank/DDBJ whole genome shotgun (WGS) entry which is preliminary data.</text>
</comment>
<evidence type="ECO:0000259" key="3">
    <source>
        <dbReference type="Pfam" id="PF00190"/>
    </source>
</evidence>
<dbReference type="Gene3D" id="2.60.120.10">
    <property type="entry name" value="Jelly Rolls"/>
    <property type="match status" value="1"/>
</dbReference>
<dbReference type="InterPro" id="IPR011051">
    <property type="entry name" value="RmlC_Cupin_sf"/>
</dbReference>
<dbReference type="SUPFAM" id="SSF51182">
    <property type="entry name" value="RmlC-like cupins"/>
    <property type="match status" value="1"/>
</dbReference>
<protein>
    <submittedName>
        <fullName evidence="4">Oxalate decarboxylase/phosphoglucose isomerase-like protein (Cupin superfamily)</fullName>
    </submittedName>
</protein>
<evidence type="ECO:0000313" key="5">
    <source>
        <dbReference type="Proteomes" id="UP001223586"/>
    </source>
</evidence>
<evidence type="ECO:0000256" key="2">
    <source>
        <dbReference type="SAM" id="MobiDB-lite"/>
    </source>
</evidence>
<dbReference type="InterPro" id="IPR051610">
    <property type="entry name" value="GPI/OXD"/>
</dbReference>
<name>A0ABT9WTB7_9BACI</name>
<feature type="region of interest" description="Disordered" evidence="2">
    <location>
        <begin position="1"/>
        <end position="21"/>
    </location>
</feature>
<sequence length="102" mass="11131">MFQSKVPGPIAAEKITSPNGTVPKSFKHRLLAQKSLRTSGGTVRIVDSTNFPVSTAIAAVLVEIEPGGMRELHWHPNNDEWHYYLSGKGQMTAFAANGTAYF</sequence>
<dbReference type="Pfam" id="PF00190">
    <property type="entry name" value="Cupin_1"/>
    <property type="match status" value="1"/>
</dbReference>
<dbReference type="PANTHER" id="PTHR35848:SF9">
    <property type="entry name" value="SLL1358 PROTEIN"/>
    <property type="match status" value="1"/>
</dbReference>
<evidence type="ECO:0000256" key="1">
    <source>
        <dbReference type="ARBA" id="ARBA00022723"/>
    </source>
</evidence>
<reference evidence="4 5" key="1">
    <citation type="submission" date="2023-07" db="EMBL/GenBank/DDBJ databases">
        <title>Genomic Encyclopedia of Type Strains, Phase IV (KMG-IV): sequencing the most valuable type-strain genomes for metagenomic binning, comparative biology and taxonomic classification.</title>
        <authorList>
            <person name="Goeker M."/>
        </authorList>
    </citation>
    <scope>NUCLEOTIDE SEQUENCE [LARGE SCALE GENOMIC DNA]</scope>
    <source>
        <strain evidence="4 5">DSM 23837</strain>
    </source>
</reference>
<dbReference type="InterPro" id="IPR014710">
    <property type="entry name" value="RmlC-like_jellyroll"/>
</dbReference>
<proteinExistence type="predicted"/>
<dbReference type="Proteomes" id="UP001223586">
    <property type="component" value="Unassembled WGS sequence"/>
</dbReference>
<dbReference type="EMBL" id="JAUSTT010000013">
    <property type="protein sequence ID" value="MDQ0176545.1"/>
    <property type="molecule type" value="Genomic_DNA"/>
</dbReference>
<keyword evidence="1" id="KW-0479">Metal-binding</keyword>
<keyword evidence="5" id="KW-1185">Reference proteome</keyword>
<gene>
    <name evidence="4" type="ORF">J2S08_002389</name>
</gene>
<organism evidence="4 5">
    <name type="scientific">Bacillus chungangensis</name>
    <dbReference type="NCBI Taxonomy" id="587633"/>
    <lineage>
        <taxon>Bacteria</taxon>
        <taxon>Bacillati</taxon>
        <taxon>Bacillota</taxon>
        <taxon>Bacilli</taxon>
        <taxon>Bacillales</taxon>
        <taxon>Bacillaceae</taxon>
        <taxon>Bacillus</taxon>
    </lineage>
</organism>
<accession>A0ABT9WTB7</accession>
<evidence type="ECO:0000313" key="4">
    <source>
        <dbReference type="EMBL" id="MDQ0176545.1"/>
    </source>
</evidence>
<feature type="domain" description="Cupin type-1" evidence="3">
    <location>
        <begin position="35"/>
        <end position="98"/>
    </location>
</feature>